<name>A0A3M7QTJ0_BRAPC</name>
<comment type="caution">
    <text evidence="1">The sequence shown here is derived from an EMBL/GenBank/DDBJ whole genome shotgun (WGS) entry which is preliminary data.</text>
</comment>
<dbReference type="EMBL" id="REGN01005163">
    <property type="protein sequence ID" value="RNA14519.1"/>
    <property type="molecule type" value="Genomic_DNA"/>
</dbReference>
<dbReference type="AlphaFoldDB" id="A0A3M7QTJ0"/>
<gene>
    <name evidence="1" type="ORF">BpHYR1_043992</name>
</gene>
<keyword evidence="2" id="KW-1185">Reference proteome</keyword>
<reference evidence="1 2" key="1">
    <citation type="journal article" date="2018" name="Sci. Rep.">
        <title>Genomic signatures of local adaptation to the degree of environmental predictability in rotifers.</title>
        <authorList>
            <person name="Franch-Gras L."/>
            <person name="Hahn C."/>
            <person name="Garcia-Roger E.M."/>
            <person name="Carmona M.J."/>
            <person name="Serra M."/>
            <person name="Gomez A."/>
        </authorList>
    </citation>
    <scope>NUCLEOTIDE SEQUENCE [LARGE SCALE GENOMIC DNA]</scope>
    <source>
        <strain evidence="1">HYR1</strain>
    </source>
</reference>
<evidence type="ECO:0000313" key="1">
    <source>
        <dbReference type="EMBL" id="RNA14519.1"/>
    </source>
</evidence>
<proteinExistence type="predicted"/>
<protein>
    <submittedName>
        <fullName evidence="1">Uncharacterized protein</fullName>
    </submittedName>
</protein>
<dbReference type="Proteomes" id="UP000276133">
    <property type="component" value="Unassembled WGS sequence"/>
</dbReference>
<sequence length="90" mass="10487">MFNFSCELASLFLPKITSTLYLNKAKEQKNVLLLKITLFYFQKADMGQKISKKKWEKKTAIKNDKKYRHKNGGLECSTEARSIIINNKIN</sequence>
<organism evidence="1 2">
    <name type="scientific">Brachionus plicatilis</name>
    <name type="common">Marine rotifer</name>
    <name type="synonym">Brachionus muelleri</name>
    <dbReference type="NCBI Taxonomy" id="10195"/>
    <lineage>
        <taxon>Eukaryota</taxon>
        <taxon>Metazoa</taxon>
        <taxon>Spiralia</taxon>
        <taxon>Gnathifera</taxon>
        <taxon>Rotifera</taxon>
        <taxon>Eurotatoria</taxon>
        <taxon>Monogononta</taxon>
        <taxon>Pseudotrocha</taxon>
        <taxon>Ploima</taxon>
        <taxon>Brachionidae</taxon>
        <taxon>Brachionus</taxon>
    </lineage>
</organism>
<accession>A0A3M7QTJ0</accession>
<evidence type="ECO:0000313" key="2">
    <source>
        <dbReference type="Proteomes" id="UP000276133"/>
    </source>
</evidence>